<organism evidence="5 6">
    <name type="scientific">Edaphosphingomonas laterariae</name>
    <dbReference type="NCBI Taxonomy" id="861865"/>
    <lineage>
        <taxon>Bacteria</taxon>
        <taxon>Pseudomonadati</taxon>
        <taxon>Pseudomonadota</taxon>
        <taxon>Alphaproteobacteria</taxon>
        <taxon>Sphingomonadales</taxon>
        <taxon>Rhizorhabdaceae</taxon>
        <taxon>Edaphosphingomonas</taxon>
    </lineage>
</organism>
<evidence type="ECO:0000313" key="5">
    <source>
        <dbReference type="EMBL" id="SNS51466.1"/>
    </source>
</evidence>
<keyword evidence="6" id="KW-1185">Reference proteome</keyword>
<dbReference type="InterPro" id="IPR018060">
    <property type="entry name" value="HTH_AraC"/>
</dbReference>
<gene>
    <name evidence="5" type="ORF">SAMN06295912_10842</name>
</gene>
<evidence type="ECO:0000256" key="3">
    <source>
        <dbReference type="ARBA" id="ARBA00023163"/>
    </source>
</evidence>
<evidence type="ECO:0000256" key="1">
    <source>
        <dbReference type="ARBA" id="ARBA00023015"/>
    </source>
</evidence>
<keyword evidence="1" id="KW-0805">Transcription regulation</keyword>
<dbReference type="SMART" id="SM00342">
    <property type="entry name" value="HTH_ARAC"/>
    <property type="match status" value="1"/>
</dbReference>
<dbReference type="InterPro" id="IPR050204">
    <property type="entry name" value="AraC_XylS_family_regulators"/>
</dbReference>
<reference evidence="6" key="1">
    <citation type="submission" date="2017-06" db="EMBL/GenBank/DDBJ databases">
        <authorList>
            <person name="Varghese N."/>
            <person name="Submissions S."/>
        </authorList>
    </citation>
    <scope>NUCLEOTIDE SEQUENCE [LARGE SCALE GENOMIC DNA]</scope>
    <source>
        <strain evidence="6">LNB2</strain>
    </source>
</reference>
<dbReference type="PROSITE" id="PS01124">
    <property type="entry name" value="HTH_ARAC_FAMILY_2"/>
    <property type="match status" value="1"/>
</dbReference>
<dbReference type="Pfam" id="PF12833">
    <property type="entry name" value="HTH_18"/>
    <property type="match status" value="1"/>
</dbReference>
<sequence length="288" mass="31473">MGNRGSGYDQAVSLRYFAPAPDLRRHLSAYYIFRADLPQMADLVRADTAQLRFMISGAGSYGFGDGRVIGAPEISLLGPTTAATRFDVVGPVLVFGVGILPAGWASLVEDDASLFADLVVDAVDVFGGMLEDALDAMRFDDRPSRMIAVVDAIMRGLLADAADAPYWFTHLTDRWLTDALSPAVDTLVKATGVSGRQVERLARRIYGAPPKLLARKYRALRAAARFVNSTHWADAAGDAFYDQSHFIREFKTFTGLTPLQFQRTPTPVTKLTLERGKLSTLPRLTLLS</sequence>
<name>A0A239F3H8_9SPHN</name>
<protein>
    <submittedName>
        <fullName evidence="5">Transcriptional regulator, AraC family</fullName>
    </submittedName>
</protein>
<keyword evidence="3" id="KW-0804">Transcription</keyword>
<accession>A0A239F3H8</accession>
<evidence type="ECO:0000259" key="4">
    <source>
        <dbReference type="PROSITE" id="PS01124"/>
    </source>
</evidence>
<feature type="domain" description="HTH araC/xylS-type" evidence="4">
    <location>
        <begin position="184"/>
        <end position="264"/>
    </location>
</feature>
<dbReference type="RefSeq" id="WP_245842772.1">
    <property type="nucleotide sequence ID" value="NZ_FZOS01000008.1"/>
</dbReference>
<dbReference type="EMBL" id="FZOS01000008">
    <property type="protein sequence ID" value="SNS51466.1"/>
    <property type="molecule type" value="Genomic_DNA"/>
</dbReference>
<dbReference type="AlphaFoldDB" id="A0A239F3H8"/>
<dbReference type="Proteomes" id="UP000198281">
    <property type="component" value="Unassembled WGS sequence"/>
</dbReference>
<evidence type="ECO:0000313" key="6">
    <source>
        <dbReference type="Proteomes" id="UP000198281"/>
    </source>
</evidence>
<keyword evidence="2" id="KW-0238">DNA-binding</keyword>
<dbReference type="GO" id="GO:0043565">
    <property type="term" value="F:sequence-specific DNA binding"/>
    <property type="evidence" value="ECO:0007669"/>
    <property type="project" value="InterPro"/>
</dbReference>
<dbReference type="Gene3D" id="1.10.10.60">
    <property type="entry name" value="Homeodomain-like"/>
    <property type="match status" value="1"/>
</dbReference>
<dbReference type="GO" id="GO:0003700">
    <property type="term" value="F:DNA-binding transcription factor activity"/>
    <property type="evidence" value="ECO:0007669"/>
    <property type="project" value="InterPro"/>
</dbReference>
<evidence type="ECO:0000256" key="2">
    <source>
        <dbReference type="ARBA" id="ARBA00023125"/>
    </source>
</evidence>
<dbReference type="PANTHER" id="PTHR46796">
    <property type="entry name" value="HTH-TYPE TRANSCRIPTIONAL ACTIVATOR RHAS-RELATED"/>
    <property type="match status" value="1"/>
</dbReference>
<proteinExistence type="predicted"/>